<keyword evidence="14" id="KW-1185">Reference proteome</keyword>
<evidence type="ECO:0000256" key="4">
    <source>
        <dbReference type="ARBA" id="ARBA00022614"/>
    </source>
</evidence>
<organism evidence="13 14">
    <name type="scientific">Solanum tuberosum</name>
    <name type="common">Potato</name>
    <dbReference type="NCBI Taxonomy" id="4113"/>
    <lineage>
        <taxon>Eukaryota</taxon>
        <taxon>Viridiplantae</taxon>
        <taxon>Streptophyta</taxon>
        <taxon>Embryophyta</taxon>
        <taxon>Tracheophyta</taxon>
        <taxon>Spermatophyta</taxon>
        <taxon>Magnoliopsida</taxon>
        <taxon>eudicotyledons</taxon>
        <taxon>Gunneridae</taxon>
        <taxon>Pentapetalae</taxon>
        <taxon>asterids</taxon>
        <taxon>lamiids</taxon>
        <taxon>Solanales</taxon>
        <taxon>Solanaceae</taxon>
        <taxon>Solanoideae</taxon>
        <taxon>Solaneae</taxon>
        <taxon>Solanum</taxon>
    </lineage>
</organism>
<name>A0ABQ7U4S3_SOLTU</name>
<protein>
    <recommendedName>
        <fullName evidence="15">Leucine-rich repeat-containing N-terminal plant-type domain-containing protein</fullName>
    </recommendedName>
</protein>
<feature type="domain" description="Reverse transcriptase Ty1/copia-type" evidence="11">
    <location>
        <begin position="1034"/>
        <end position="1093"/>
    </location>
</feature>
<evidence type="ECO:0000256" key="2">
    <source>
        <dbReference type="ARBA" id="ARBA00009592"/>
    </source>
</evidence>
<comment type="similarity">
    <text evidence="2">Belongs to the RLP family.</text>
</comment>
<keyword evidence="8" id="KW-1133">Transmembrane helix</keyword>
<keyword evidence="7" id="KW-0677">Repeat</keyword>
<dbReference type="Gene3D" id="3.80.10.10">
    <property type="entry name" value="Ribonuclease Inhibitor"/>
    <property type="match status" value="4"/>
</dbReference>
<dbReference type="Pfam" id="PF07727">
    <property type="entry name" value="RVT_2"/>
    <property type="match status" value="1"/>
</dbReference>
<dbReference type="SMART" id="SM00365">
    <property type="entry name" value="LRR_SD22"/>
    <property type="match status" value="6"/>
</dbReference>
<dbReference type="Pfam" id="PF13855">
    <property type="entry name" value="LRR_8"/>
    <property type="match status" value="3"/>
</dbReference>
<dbReference type="InterPro" id="IPR046956">
    <property type="entry name" value="RLP23-like"/>
</dbReference>
<keyword evidence="9" id="KW-0472">Membrane</keyword>
<accession>A0ABQ7U4S3</accession>
<proteinExistence type="inferred from homology"/>
<keyword evidence="10" id="KW-0325">Glycoprotein</keyword>
<evidence type="ECO:0000256" key="3">
    <source>
        <dbReference type="ARBA" id="ARBA00022475"/>
    </source>
</evidence>
<evidence type="ECO:0000313" key="13">
    <source>
        <dbReference type="EMBL" id="KAH0741554.1"/>
    </source>
</evidence>
<dbReference type="PANTHER" id="PTHR48061">
    <property type="entry name" value="LEUCINE-RICH REPEAT RECEPTOR PROTEIN KINASE EMS1-LIKE-RELATED"/>
    <property type="match status" value="1"/>
</dbReference>
<keyword evidence="4" id="KW-0433">Leucine-rich repeat</keyword>
<comment type="subcellular location">
    <subcellularLocation>
        <location evidence="1">Cell membrane</location>
        <topology evidence="1">Single-pass type I membrane protein</topology>
    </subcellularLocation>
</comment>
<dbReference type="SMART" id="SM00369">
    <property type="entry name" value="LRR_TYP"/>
    <property type="match status" value="12"/>
</dbReference>
<evidence type="ECO:0000256" key="6">
    <source>
        <dbReference type="ARBA" id="ARBA00022729"/>
    </source>
</evidence>
<dbReference type="InterPro" id="IPR013103">
    <property type="entry name" value="RVT_2"/>
</dbReference>
<evidence type="ECO:0000256" key="8">
    <source>
        <dbReference type="ARBA" id="ARBA00022989"/>
    </source>
</evidence>
<sequence>MEYQQLLIAFCFYSLFIQQSQLTYAGKHLCARNEAFYLLQFKQGLTVDQNAFHYSCDDLAQAKTLSWNVTGDCCEWDGVTCNRFTGHVIGLDLSSSCLKGTIYANSSLTKLGHLQRLNLAFNEFNGFPLGNSISKLRRLTHLNLSDSGMEMQILPGLSNLSKLISLDLSWNYIQVGRTTFTSLLQNLTNLEVLLFDNVDAPIELPKNFPSSLRKLSLKNTNMFGSISDSQLFHLPNLQVLGLGWNPSLTGTLPNFNWSFSESILELDFSRTGIFGKVPDSIGNLHSLCYLDLSSNSLSGSIPESIGNLTAIRELTLSNNNFTGNVLSTISKLKELVYLDISSNHFGDSIPESIGNLTAIRELGLSDNSFTGNVPSTIGKLNNIEYLFLSSNNFEGSIPGIFTNFSELSILAFDSNNFTGSFPYSVATLTSLRMLELQNNLLTGPLPSNISGLQELQQLDLSFNYFTGATPLWLFRLPSLISLSVQDNQLTGKLPNELKSNYLEYLQYGKINLSYNKLHGEIPDWILSMSLDRLDLSHNFLTGFEKQAWHSNYLPYLNLENNFLQGPLPLSICDMINLEFLILAQNNFSGSIPGCLVNSNSFISILDLRMNNFHGEIPRFLPTGLQYLGLYGNQLRGQVPRSLLNCTSLVALDLGNNKINDTFPIWLEKLQNLQVLILKSNLFHGSIGSLESEFPFPELRIFDLSCNGFTGTLPSNLFKSFRGMMDVDEEKTGITRATNRTHRDYLYHVSLVIKGNEYDMRITSIMTSVDLSSNRFEGDIPNSIGSLSSLVLLNLSHNSFRCHIPAEFAKLQALEALDLSWNRLIGEIPGPLSSLTFLEVLNLSYNHLAGRIPIGKQFNTFPNDSYCGNPDLCGFPLSKDCGNNNESPLEHDDDDDDDDDSFFMSGFTWEAVVIGYGCEANKAKEETSKKNELAIYQRLLESWTSLLAMDASVTLDFYTKNKLCFIDDKAEIPKENTSLFYHWRSARQRVPFSRYSPNDYVLLTDGEPECYEEAMEDEHKDQWIDVMQDEIKSLHENRIEQMDVKTTFLHGDLEEEIYKKQLENFKVDGKENFVCKLRKSLYGLKQAPRQWNTSKIDELKKELCKSFAMKDLGHAKQILGMKTTRLRDERKIYLSQNKYIERVLARALQCEEC</sequence>
<evidence type="ECO:0000256" key="5">
    <source>
        <dbReference type="ARBA" id="ARBA00022692"/>
    </source>
</evidence>
<evidence type="ECO:0000256" key="1">
    <source>
        <dbReference type="ARBA" id="ARBA00004251"/>
    </source>
</evidence>
<dbReference type="Pfam" id="PF08263">
    <property type="entry name" value="LRRNT_2"/>
    <property type="match status" value="1"/>
</dbReference>
<evidence type="ECO:0008006" key="15">
    <source>
        <dbReference type="Google" id="ProtNLM"/>
    </source>
</evidence>
<keyword evidence="3" id="KW-1003">Cell membrane</keyword>
<evidence type="ECO:0000313" key="14">
    <source>
        <dbReference type="Proteomes" id="UP000826656"/>
    </source>
</evidence>
<comment type="caution">
    <text evidence="13">The sequence shown here is derived from an EMBL/GenBank/DDBJ whole genome shotgun (WGS) entry which is preliminary data.</text>
</comment>
<dbReference type="PANTHER" id="PTHR48061:SF38">
    <property type="entry name" value="SERINE_THREONINE-PROTEIN KINASE BRI1"/>
    <property type="match status" value="1"/>
</dbReference>
<gene>
    <name evidence="13" type="ORF">KY290_034597</name>
</gene>
<dbReference type="InterPro" id="IPR003591">
    <property type="entry name" value="Leu-rich_rpt_typical-subtyp"/>
</dbReference>
<evidence type="ECO:0000259" key="11">
    <source>
        <dbReference type="Pfam" id="PF07727"/>
    </source>
</evidence>
<dbReference type="PRINTS" id="PR00019">
    <property type="entry name" value="LEURICHRPT"/>
</dbReference>
<dbReference type="EMBL" id="JAIVGD010000026">
    <property type="protein sequence ID" value="KAH0741554.1"/>
    <property type="molecule type" value="Genomic_DNA"/>
</dbReference>
<dbReference type="InterPro" id="IPR001611">
    <property type="entry name" value="Leu-rich_rpt"/>
</dbReference>
<dbReference type="SUPFAM" id="SSF52058">
    <property type="entry name" value="L domain-like"/>
    <property type="match status" value="3"/>
</dbReference>
<feature type="domain" description="Leucine-rich repeat-containing N-terminal plant-type" evidence="12">
    <location>
        <begin position="34"/>
        <end position="82"/>
    </location>
</feature>
<dbReference type="InterPro" id="IPR032675">
    <property type="entry name" value="LRR_dom_sf"/>
</dbReference>
<evidence type="ECO:0000259" key="12">
    <source>
        <dbReference type="Pfam" id="PF08263"/>
    </source>
</evidence>
<dbReference type="InterPro" id="IPR013210">
    <property type="entry name" value="LRR_N_plant-typ"/>
</dbReference>
<evidence type="ECO:0000256" key="10">
    <source>
        <dbReference type="ARBA" id="ARBA00023180"/>
    </source>
</evidence>
<dbReference type="SUPFAM" id="SSF52047">
    <property type="entry name" value="RNI-like"/>
    <property type="match status" value="1"/>
</dbReference>
<reference evidence="13 14" key="1">
    <citation type="journal article" date="2021" name="bioRxiv">
        <title>Chromosome-scale and haplotype-resolved genome assembly of a tetraploid potato cultivar.</title>
        <authorList>
            <person name="Sun H."/>
            <person name="Jiao W.-B."/>
            <person name="Krause K."/>
            <person name="Campoy J.A."/>
            <person name="Goel M."/>
            <person name="Folz-Donahue K."/>
            <person name="Kukat C."/>
            <person name="Huettel B."/>
            <person name="Schneeberger K."/>
        </authorList>
    </citation>
    <scope>NUCLEOTIDE SEQUENCE [LARGE SCALE GENOMIC DNA]</scope>
    <source>
        <strain evidence="13">SolTubOtavaFocal</strain>
        <tissue evidence="13">Leaves</tissue>
    </source>
</reference>
<evidence type="ECO:0000256" key="9">
    <source>
        <dbReference type="ARBA" id="ARBA00023136"/>
    </source>
</evidence>
<evidence type="ECO:0000256" key="7">
    <source>
        <dbReference type="ARBA" id="ARBA00022737"/>
    </source>
</evidence>
<keyword evidence="5" id="KW-0812">Transmembrane</keyword>
<dbReference type="Proteomes" id="UP000826656">
    <property type="component" value="Unassembled WGS sequence"/>
</dbReference>
<keyword evidence="6" id="KW-0732">Signal</keyword>
<dbReference type="Pfam" id="PF00560">
    <property type="entry name" value="LRR_1"/>
    <property type="match status" value="4"/>
</dbReference>